<dbReference type="SMART" id="SM00490">
    <property type="entry name" value="HELICc"/>
    <property type="match status" value="1"/>
</dbReference>
<sequence length="1107" mass="127745">MGLSDIIDNRESAHFAERLRRFLVNSQAAHFAVGYFFLSGFAEIADELARLAEVRLLIGNISDRETVEQLAEGYQHLALVKDSIEAQTYRTQLEMLEVRQATAAALRAGVDQLDQTEKLERAAQLLIELIQSGRLQVRVYTRGRLHAKAYIFDYGAVYDATGAPIERDETGVAVVGSSNLSLAGIQHSTELNVVVRGNANHAALKEWYQALWNEAQEFDQDLMHILRESWAGGLARPYDIYMKALYSLVEDRIDGQQKKPPLWTDELTDKLTEFQKVAVKQAVAMIRQYGGAFVSDVVGLGKSYVGAAILKHFAWAEWSRALIVCPASLVKMWERYNRQFWLNAQVLSMGNLRENGDVTWLRRTYEQQVDLVLIDESHNFRHTDTQRYRVLQELTAQGKRVCLLTATPRNQSVWDIYSQIKLFHPHDTTQLPVQPANLREYFKLIEIGERTLQELLQHILVRRTRLHVLRWYGYDAETNQRIDPNNFEPYLRGERRAYVCVNDRKQFFPQRQLETVDYSIEATYHGLYDQLRGYIGHGRTEISAELPDELVYARYGLWWYVRQEKRLQKPYVDLQTAGANLRGLMRIMLFKRFESSVYAFRETVKRMVKVHRLFLEAMAKGHVPAGEEAQQLLYESDLEDEVALMQALEAVSGLYDINDFEVERLQAHLQHDLAILEKILELVEPIRPEQDAKLQTLKALLEKPALRDKKRLIFTQYADTARYLYEQLNPKSDRAIEVIYSNNRDKSAIIGRFAPKANPESAGTPEVHTLIATDVLSEGLNLQDCNIIINYDLHWNPVRLIQRFGRVDRIGTEHDVVYGYNFLPETGIEHNLGLHDRLARRIQEIHETIGEDTAILERSERLNPEAFYAIYERRIGAISEEELDETEFLSLSEAEEMFRQMREQNSAEFERIRSLRNGIRSAMPEGGKRGVFVLCRSGRYKRAYVVEPSGEIVAKDVSEVLKLLHCTPNTPTGELPSGYSELVMRVKRQFEAEVKQREQEQSHRTRQTVGQRYALDQLRLLMQSSSGEKREQIQLLEKFLRETSTAGLNRELNRLRQGAVSGNALFESLIKLYHQYGVNNRAEQPTSEQIMQEKRENFPIIICSEAL</sequence>
<gene>
    <name evidence="4" type="ORF">CUN51_07385</name>
</gene>
<proteinExistence type="predicted"/>
<evidence type="ECO:0000313" key="4">
    <source>
        <dbReference type="EMBL" id="PJF30628.1"/>
    </source>
</evidence>
<dbReference type="Proteomes" id="UP000228921">
    <property type="component" value="Unassembled WGS sequence"/>
</dbReference>
<keyword evidence="1" id="KW-0378">Hydrolase</keyword>
<dbReference type="CDD" id="cd18793">
    <property type="entry name" value="SF2_C_SNF"/>
    <property type="match status" value="1"/>
</dbReference>
<dbReference type="Pfam" id="PF00176">
    <property type="entry name" value="SNF2-rel_dom"/>
    <property type="match status" value="1"/>
</dbReference>
<dbReference type="Gene3D" id="3.40.50.300">
    <property type="entry name" value="P-loop containing nucleotide triphosphate hydrolases"/>
    <property type="match status" value="1"/>
</dbReference>
<dbReference type="InterPro" id="IPR000330">
    <property type="entry name" value="SNF2_N"/>
</dbReference>
<keyword evidence="4" id="KW-0547">Nucleotide-binding</keyword>
<dbReference type="SUPFAM" id="SSF56024">
    <property type="entry name" value="Phospholipase D/nuclease"/>
    <property type="match status" value="1"/>
</dbReference>
<dbReference type="Gene3D" id="3.40.50.10810">
    <property type="entry name" value="Tandem AAA-ATPase domain"/>
    <property type="match status" value="1"/>
</dbReference>
<dbReference type="InterPro" id="IPR038718">
    <property type="entry name" value="SNF2-like_sf"/>
</dbReference>
<dbReference type="PROSITE" id="PS51194">
    <property type="entry name" value="HELICASE_CTER"/>
    <property type="match status" value="1"/>
</dbReference>
<name>A0A2M8NZ96_9CHLR</name>
<evidence type="ECO:0000313" key="5">
    <source>
        <dbReference type="Proteomes" id="UP000228921"/>
    </source>
</evidence>
<evidence type="ECO:0000259" key="3">
    <source>
        <dbReference type="PROSITE" id="PS51194"/>
    </source>
</evidence>
<dbReference type="PANTHER" id="PTHR45766:SF6">
    <property type="entry name" value="SWI_SNF-RELATED MATRIX-ASSOCIATED ACTIN-DEPENDENT REGULATOR OF CHROMATIN SUBFAMILY A-LIKE PROTEIN 1"/>
    <property type="match status" value="1"/>
</dbReference>
<evidence type="ECO:0000256" key="1">
    <source>
        <dbReference type="ARBA" id="ARBA00022801"/>
    </source>
</evidence>
<dbReference type="InterPro" id="IPR014001">
    <property type="entry name" value="Helicase_ATP-bd"/>
</dbReference>
<dbReference type="InterPro" id="IPR025202">
    <property type="entry name" value="PLD-like_dom"/>
</dbReference>
<dbReference type="SUPFAM" id="SSF52540">
    <property type="entry name" value="P-loop containing nucleoside triphosphate hydrolases"/>
    <property type="match status" value="2"/>
</dbReference>
<reference evidence="4 5" key="1">
    <citation type="submission" date="2017-11" db="EMBL/GenBank/DDBJ databases">
        <title>Evolution of Phototrophy in the Chloroflexi Phylum Driven by Horizontal Gene Transfer.</title>
        <authorList>
            <person name="Ward L.M."/>
            <person name="Hemp J."/>
            <person name="Shih P.M."/>
            <person name="Mcglynn S.E."/>
            <person name="Fischer W."/>
        </authorList>
    </citation>
    <scope>NUCLEOTIDE SEQUENCE [LARGE SCALE GENOMIC DNA]</scope>
    <source>
        <strain evidence="4">CP2_2F</strain>
    </source>
</reference>
<feature type="domain" description="Helicase ATP-binding" evidence="2">
    <location>
        <begin position="283"/>
        <end position="426"/>
    </location>
</feature>
<dbReference type="SMART" id="SM00487">
    <property type="entry name" value="DEXDc"/>
    <property type="match status" value="1"/>
</dbReference>
<dbReference type="GO" id="GO:0004386">
    <property type="term" value="F:helicase activity"/>
    <property type="evidence" value="ECO:0007669"/>
    <property type="project" value="UniProtKB-KW"/>
</dbReference>
<dbReference type="PANTHER" id="PTHR45766">
    <property type="entry name" value="DNA ANNEALING HELICASE AND ENDONUCLEASE ZRANB3 FAMILY MEMBER"/>
    <property type="match status" value="1"/>
</dbReference>
<dbReference type="InterPro" id="IPR027417">
    <property type="entry name" value="P-loop_NTPase"/>
</dbReference>
<dbReference type="Gene3D" id="3.30.870.10">
    <property type="entry name" value="Endonuclease Chain A"/>
    <property type="match status" value="1"/>
</dbReference>
<dbReference type="Pfam" id="PF00271">
    <property type="entry name" value="Helicase_C"/>
    <property type="match status" value="1"/>
</dbReference>
<dbReference type="EMBL" id="PGTK01000008">
    <property type="protein sequence ID" value="PJF30628.1"/>
    <property type="molecule type" value="Genomic_DNA"/>
</dbReference>
<organism evidence="4 5">
    <name type="scientific">Candidatus Thermofonsia Clade 1 bacterium</name>
    <dbReference type="NCBI Taxonomy" id="2364210"/>
    <lineage>
        <taxon>Bacteria</taxon>
        <taxon>Bacillati</taxon>
        <taxon>Chloroflexota</taxon>
        <taxon>Candidatus Thermofontia</taxon>
        <taxon>Candidatus Thermofonsia Clade 1</taxon>
    </lineage>
</organism>
<evidence type="ECO:0000259" key="2">
    <source>
        <dbReference type="PROSITE" id="PS51192"/>
    </source>
</evidence>
<dbReference type="Pfam" id="PF13091">
    <property type="entry name" value="PLDc_2"/>
    <property type="match status" value="1"/>
</dbReference>
<dbReference type="GO" id="GO:0016787">
    <property type="term" value="F:hydrolase activity"/>
    <property type="evidence" value="ECO:0007669"/>
    <property type="project" value="UniProtKB-KW"/>
</dbReference>
<feature type="domain" description="Helicase C-terminal" evidence="3">
    <location>
        <begin position="696"/>
        <end position="853"/>
    </location>
</feature>
<comment type="caution">
    <text evidence="4">The sequence shown here is derived from an EMBL/GenBank/DDBJ whole genome shotgun (WGS) entry which is preliminary data.</text>
</comment>
<dbReference type="AlphaFoldDB" id="A0A2M8NZ96"/>
<dbReference type="GO" id="GO:0005524">
    <property type="term" value="F:ATP binding"/>
    <property type="evidence" value="ECO:0007669"/>
    <property type="project" value="InterPro"/>
</dbReference>
<dbReference type="InterPro" id="IPR049730">
    <property type="entry name" value="SNF2/RAD54-like_C"/>
</dbReference>
<dbReference type="InterPro" id="IPR001650">
    <property type="entry name" value="Helicase_C-like"/>
</dbReference>
<keyword evidence="4" id="KW-0347">Helicase</keyword>
<dbReference type="CDD" id="cd09178">
    <property type="entry name" value="PLDc_N_Snf2_like"/>
    <property type="match status" value="1"/>
</dbReference>
<dbReference type="PROSITE" id="PS51192">
    <property type="entry name" value="HELICASE_ATP_BIND_1"/>
    <property type="match status" value="1"/>
</dbReference>
<accession>A0A2M8NZ96</accession>
<protein>
    <submittedName>
        <fullName evidence="4">Helicase</fullName>
    </submittedName>
</protein>
<keyword evidence="4" id="KW-0067">ATP-binding</keyword>